<keyword evidence="3" id="KW-1185">Reference proteome</keyword>
<dbReference type="Proteomes" id="UP000039865">
    <property type="component" value="Unassembled WGS sequence"/>
</dbReference>
<accession>A0A078B4N4</accession>
<evidence type="ECO:0000313" key="2">
    <source>
        <dbReference type="EMBL" id="CDW89495.1"/>
    </source>
</evidence>
<feature type="compositionally biased region" description="Basic and acidic residues" evidence="1">
    <location>
        <begin position="73"/>
        <end position="83"/>
    </location>
</feature>
<feature type="compositionally biased region" description="Basic residues" evidence="1">
    <location>
        <begin position="125"/>
        <end position="136"/>
    </location>
</feature>
<evidence type="ECO:0000313" key="3">
    <source>
        <dbReference type="Proteomes" id="UP000039865"/>
    </source>
</evidence>
<reference evidence="2 3" key="1">
    <citation type="submission" date="2014-06" db="EMBL/GenBank/DDBJ databases">
        <authorList>
            <person name="Swart Estienne"/>
        </authorList>
    </citation>
    <scope>NUCLEOTIDE SEQUENCE [LARGE SCALE GENOMIC DNA]</scope>
    <source>
        <strain evidence="2 3">130c</strain>
    </source>
</reference>
<dbReference type="AlphaFoldDB" id="A0A078B4N4"/>
<gene>
    <name evidence="2" type="primary">Contig6782.g7253</name>
    <name evidence="2" type="ORF">STYLEM_18628</name>
</gene>
<feature type="region of interest" description="Disordered" evidence="1">
    <location>
        <begin position="72"/>
        <end position="94"/>
    </location>
</feature>
<evidence type="ECO:0000256" key="1">
    <source>
        <dbReference type="SAM" id="MobiDB-lite"/>
    </source>
</evidence>
<dbReference type="EMBL" id="CCKQ01017600">
    <property type="protein sequence ID" value="CDW89495.1"/>
    <property type="molecule type" value="Genomic_DNA"/>
</dbReference>
<feature type="compositionally biased region" description="Polar residues" evidence="1">
    <location>
        <begin position="84"/>
        <end position="94"/>
    </location>
</feature>
<dbReference type="InParanoid" id="A0A078B4N4"/>
<sequence>MEDSQLIHLNQVQNQNQDCLDSTGLPYFNKQIRQNYVTLEQDSNDIKANSSGIDFLEIKKSPTKRNQFAQIYDQKEEDNKDNQQSDQYSFNESQRVQLMDDRIDFFESSLIERPFAQPTIISQKNKQKNINRKSKISARGQGTNAQSKKSYKDCAKNSIEQQKDSLNIEVSKLSSRGNPSPRMTINQMDNIEMMLQNTQEMIKRRSLYHQRDQSFNMRGDGASSHQSSANLDKITRHQNIITEDINRGMIKPVVLKDID</sequence>
<proteinExistence type="predicted"/>
<feature type="region of interest" description="Disordered" evidence="1">
    <location>
        <begin position="124"/>
        <end position="150"/>
    </location>
</feature>
<protein>
    <submittedName>
        <fullName evidence="2">Uncharacterized protein</fullName>
    </submittedName>
</protein>
<organism evidence="2 3">
    <name type="scientific">Stylonychia lemnae</name>
    <name type="common">Ciliate</name>
    <dbReference type="NCBI Taxonomy" id="5949"/>
    <lineage>
        <taxon>Eukaryota</taxon>
        <taxon>Sar</taxon>
        <taxon>Alveolata</taxon>
        <taxon>Ciliophora</taxon>
        <taxon>Intramacronucleata</taxon>
        <taxon>Spirotrichea</taxon>
        <taxon>Stichotrichia</taxon>
        <taxon>Sporadotrichida</taxon>
        <taxon>Oxytrichidae</taxon>
        <taxon>Stylonychinae</taxon>
        <taxon>Stylonychia</taxon>
    </lineage>
</organism>
<name>A0A078B4N4_STYLE</name>